<comment type="subcellular location">
    <subcellularLocation>
        <location evidence="1">Nucleus</location>
    </subcellularLocation>
</comment>
<gene>
    <name evidence="8" type="ORF">Ocin01_15455</name>
</gene>
<reference evidence="8 9" key="1">
    <citation type="journal article" date="2016" name="Genome Biol. Evol.">
        <title>Gene Family Evolution Reflects Adaptation to Soil Environmental Stressors in the Genome of the Collembolan Orchesella cincta.</title>
        <authorList>
            <person name="Faddeeva-Vakhrusheva A."/>
            <person name="Derks M.F."/>
            <person name="Anvar S.Y."/>
            <person name="Agamennone V."/>
            <person name="Suring W."/>
            <person name="Smit S."/>
            <person name="van Straalen N.M."/>
            <person name="Roelofs D."/>
        </authorList>
    </citation>
    <scope>NUCLEOTIDE SEQUENCE [LARGE SCALE GENOMIC DNA]</scope>
    <source>
        <tissue evidence="8">Mixed pool</tissue>
    </source>
</reference>
<dbReference type="EMBL" id="LJIJ01001623">
    <property type="protein sequence ID" value="ODM91225.1"/>
    <property type="molecule type" value="Genomic_DNA"/>
</dbReference>
<dbReference type="Gene3D" id="2.30.30.140">
    <property type="match status" value="3"/>
</dbReference>
<dbReference type="OMA" id="QSHVEHT"/>
<dbReference type="PROSITE" id="PS50105">
    <property type="entry name" value="SAM_DOMAIN"/>
    <property type="match status" value="1"/>
</dbReference>
<dbReference type="PROSITE" id="PS51079">
    <property type="entry name" value="MBT"/>
    <property type="match status" value="3"/>
</dbReference>
<dbReference type="Pfam" id="PF00536">
    <property type="entry name" value="SAM_1"/>
    <property type="match status" value="1"/>
</dbReference>
<dbReference type="InterPro" id="IPR013761">
    <property type="entry name" value="SAM/pointed_sf"/>
</dbReference>
<dbReference type="Proteomes" id="UP000094527">
    <property type="component" value="Unassembled WGS sequence"/>
</dbReference>
<feature type="repeat" description="MBT" evidence="4">
    <location>
        <begin position="292"/>
        <end position="394"/>
    </location>
</feature>
<evidence type="ECO:0000256" key="1">
    <source>
        <dbReference type="ARBA" id="ARBA00004123"/>
    </source>
</evidence>
<keyword evidence="9" id="KW-1185">Reference proteome</keyword>
<evidence type="ECO:0000256" key="4">
    <source>
        <dbReference type="PROSITE-ProRule" id="PRU00459"/>
    </source>
</evidence>
<evidence type="ECO:0000259" key="7">
    <source>
        <dbReference type="PROSITE" id="PS50105"/>
    </source>
</evidence>
<organism evidence="8 9">
    <name type="scientific">Orchesella cincta</name>
    <name type="common">Springtail</name>
    <name type="synonym">Podura cincta</name>
    <dbReference type="NCBI Taxonomy" id="48709"/>
    <lineage>
        <taxon>Eukaryota</taxon>
        <taxon>Metazoa</taxon>
        <taxon>Ecdysozoa</taxon>
        <taxon>Arthropoda</taxon>
        <taxon>Hexapoda</taxon>
        <taxon>Collembola</taxon>
        <taxon>Entomobryomorpha</taxon>
        <taxon>Entomobryoidea</taxon>
        <taxon>Orchesellidae</taxon>
        <taxon>Orchesellinae</taxon>
        <taxon>Orchesella</taxon>
    </lineage>
</organism>
<dbReference type="Pfam" id="PF02820">
    <property type="entry name" value="MBT"/>
    <property type="match status" value="3"/>
</dbReference>
<feature type="region of interest" description="Disordered" evidence="6">
    <location>
        <begin position="74"/>
        <end position="103"/>
    </location>
</feature>
<dbReference type="STRING" id="48709.A0A1D2ME32"/>
<evidence type="ECO:0000256" key="2">
    <source>
        <dbReference type="ARBA" id="ARBA00022737"/>
    </source>
</evidence>
<protein>
    <submittedName>
        <fullName evidence="8">Lethal(3)malignant brain tumor-like protein 3</fullName>
    </submittedName>
</protein>
<dbReference type="CDD" id="cd20102">
    <property type="entry name" value="MBT_L3MBTL1-like_rpt2"/>
    <property type="match status" value="1"/>
</dbReference>
<keyword evidence="5" id="KW-0175">Coiled coil</keyword>
<dbReference type="Gene3D" id="1.10.150.50">
    <property type="entry name" value="Transcription Factor, Ets-1"/>
    <property type="match status" value="1"/>
</dbReference>
<evidence type="ECO:0000313" key="8">
    <source>
        <dbReference type="EMBL" id="ODM91225.1"/>
    </source>
</evidence>
<dbReference type="AlphaFoldDB" id="A0A1D2ME32"/>
<dbReference type="SUPFAM" id="SSF47769">
    <property type="entry name" value="SAM/Pointed domain"/>
    <property type="match status" value="1"/>
</dbReference>
<dbReference type="SUPFAM" id="SSF63748">
    <property type="entry name" value="Tudor/PWWP/MBT"/>
    <property type="match status" value="3"/>
</dbReference>
<keyword evidence="2" id="KW-0677">Repeat</keyword>
<dbReference type="GO" id="GO:0045892">
    <property type="term" value="P:negative regulation of DNA-templated transcription"/>
    <property type="evidence" value="ECO:0007669"/>
    <property type="project" value="TreeGrafter"/>
</dbReference>
<keyword evidence="3" id="KW-0539">Nucleus</keyword>
<dbReference type="GO" id="GO:0042393">
    <property type="term" value="F:histone binding"/>
    <property type="evidence" value="ECO:0007669"/>
    <property type="project" value="TreeGrafter"/>
</dbReference>
<dbReference type="InterPro" id="IPR050548">
    <property type="entry name" value="PcG_chromatin_remod_factors"/>
</dbReference>
<dbReference type="GO" id="GO:0003682">
    <property type="term" value="F:chromatin binding"/>
    <property type="evidence" value="ECO:0007669"/>
    <property type="project" value="TreeGrafter"/>
</dbReference>
<accession>A0A1D2ME32</accession>
<dbReference type="GO" id="GO:0005634">
    <property type="term" value="C:nucleus"/>
    <property type="evidence" value="ECO:0007669"/>
    <property type="project" value="UniProtKB-SubCell"/>
</dbReference>
<evidence type="ECO:0000256" key="3">
    <source>
        <dbReference type="ARBA" id="ARBA00023242"/>
    </source>
</evidence>
<dbReference type="OrthoDB" id="8188861at2759"/>
<dbReference type="SMART" id="SM00561">
    <property type="entry name" value="MBT"/>
    <property type="match status" value="3"/>
</dbReference>
<name>A0A1D2ME32_ORCCI</name>
<dbReference type="InterPro" id="IPR001660">
    <property type="entry name" value="SAM"/>
</dbReference>
<dbReference type="PANTHER" id="PTHR12247">
    <property type="entry name" value="POLYCOMB GROUP PROTEIN"/>
    <property type="match status" value="1"/>
</dbReference>
<dbReference type="PANTHER" id="PTHR12247:SF131">
    <property type="entry name" value="LD05287P"/>
    <property type="match status" value="1"/>
</dbReference>
<comment type="caution">
    <text evidence="8">The sequence shown here is derived from an EMBL/GenBank/DDBJ whole genome shotgun (WGS) entry which is preliminary data.</text>
</comment>
<evidence type="ECO:0000256" key="5">
    <source>
        <dbReference type="SAM" id="Coils"/>
    </source>
</evidence>
<sequence length="720" mass="81204">MRLENMQNVFPFVPQHNNNQPFNGVELAITDYNIGDDEQATIYSLVDPDEEGISVEPDQNLKFITNEYGFMELLDDDDTDEDSSGCSEDDDDFDEDDEDEPPEAIEIRPEPENQDIAYLSCVVCGCFGVGKEFYDSKHCTYDCGLITRINECKRLREEEEEEENEIKKLKIEEENRAQEISVKVEVKQEVVDVPAPPCLFRSGVPVQGNPFKVHDLLEAIDPEHQSLFCPVQVVEIIGFRLLLKFIGYSDKYNFWVNADSRNIFPVRWSQAYGSRPENVSSSKVHFHGPPGFSWDSYIPTAPESRVAPHCNFPNLLHILSCKDTGVRVGMKLEAVDIRNRNLVCVATVSCVMGDRFLIHFDSWDSLYDYWTDCGSPFIHPVGWCSANNVDITPPHCYESPSEFDWDEYLEKTNSVALPKHAFKPATPAGFKLGHQIEVVDKRSPRLLRRATIAGVDKHVLTVHFDALDSEVYDYSVDEDCPDIHVVGWGESTGHPVADEYEVDDLENENAFPVCPNHKVCRSVCSAKGPSVPFHSKVKDCPFSKHRLSESSNFTDRVVVFEDKYYDIGGVENNVGEVEKHVPNENARVSVPKRIEPRVNAHSLPPPVAQNPRSASYSTNSIISSKVHQITAQPLHQQNHQAIPKRTDMVTWSHERVSTLVQGLCANLPTAGKVAEQFRNNLIDGESFLMLTQSDMTDALGIKLGPAVKIYNLIRLIDLNK</sequence>
<evidence type="ECO:0000313" key="9">
    <source>
        <dbReference type="Proteomes" id="UP000094527"/>
    </source>
</evidence>
<proteinExistence type="predicted"/>
<feature type="repeat" description="MBT" evidence="4">
    <location>
        <begin position="403"/>
        <end position="499"/>
    </location>
</feature>
<feature type="coiled-coil region" evidence="5">
    <location>
        <begin position="145"/>
        <end position="179"/>
    </location>
</feature>
<evidence type="ECO:0000256" key="6">
    <source>
        <dbReference type="SAM" id="MobiDB-lite"/>
    </source>
</evidence>
<feature type="domain" description="SAM" evidence="7">
    <location>
        <begin position="651"/>
        <end position="701"/>
    </location>
</feature>
<feature type="repeat" description="MBT" evidence="4">
    <location>
        <begin position="180"/>
        <end position="279"/>
    </location>
</feature>
<dbReference type="InterPro" id="IPR004092">
    <property type="entry name" value="Mbt"/>
</dbReference>